<feature type="region of interest" description="Disordered" evidence="1">
    <location>
        <begin position="227"/>
        <end position="265"/>
    </location>
</feature>
<feature type="compositionally biased region" description="Basic and acidic residues" evidence="1">
    <location>
        <begin position="138"/>
        <end position="160"/>
    </location>
</feature>
<evidence type="ECO:0000256" key="2">
    <source>
        <dbReference type="SAM" id="Phobius"/>
    </source>
</evidence>
<dbReference type="EMBL" id="JAZHXI010000005">
    <property type="protein sequence ID" value="KAL2071290.1"/>
    <property type="molecule type" value="Genomic_DNA"/>
</dbReference>
<evidence type="ECO:0000313" key="3">
    <source>
        <dbReference type="EMBL" id="KAL2071290.1"/>
    </source>
</evidence>
<feature type="region of interest" description="Disordered" evidence="1">
    <location>
        <begin position="307"/>
        <end position="347"/>
    </location>
</feature>
<feature type="compositionally biased region" description="Polar residues" evidence="1">
    <location>
        <begin position="475"/>
        <end position="490"/>
    </location>
</feature>
<feature type="transmembrane region" description="Helical" evidence="2">
    <location>
        <begin position="662"/>
        <end position="683"/>
    </location>
</feature>
<organism evidence="3 4">
    <name type="scientific">Oculimacula yallundae</name>
    <dbReference type="NCBI Taxonomy" id="86028"/>
    <lineage>
        <taxon>Eukaryota</taxon>
        <taxon>Fungi</taxon>
        <taxon>Dikarya</taxon>
        <taxon>Ascomycota</taxon>
        <taxon>Pezizomycotina</taxon>
        <taxon>Leotiomycetes</taxon>
        <taxon>Helotiales</taxon>
        <taxon>Ploettnerulaceae</taxon>
        <taxon>Oculimacula</taxon>
    </lineage>
</organism>
<accession>A0ABR4CNA7</accession>
<keyword evidence="2" id="KW-0812">Transmembrane</keyword>
<feature type="region of interest" description="Disordered" evidence="1">
    <location>
        <begin position="379"/>
        <end position="451"/>
    </location>
</feature>
<feature type="region of interest" description="Disordered" evidence="1">
    <location>
        <begin position="736"/>
        <end position="759"/>
    </location>
</feature>
<proteinExistence type="predicted"/>
<keyword evidence="4" id="KW-1185">Reference proteome</keyword>
<keyword evidence="2" id="KW-0472">Membrane</keyword>
<feature type="compositionally biased region" description="Basic and acidic residues" evidence="1">
    <location>
        <begin position="240"/>
        <end position="262"/>
    </location>
</feature>
<name>A0ABR4CNA7_9HELO</name>
<feature type="compositionally biased region" description="Basic and acidic residues" evidence="1">
    <location>
        <begin position="399"/>
        <end position="423"/>
    </location>
</feature>
<feature type="compositionally biased region" description="Basic and acidic residues" evidence="1">
    <location>
        <begin position="603"/>
        <end position="612"/>
    </location>
</feature>
<feature type="region of interest" description="Disordered" evidence="1">
    <location>
        <begin position="138"/>
        <end position="208"/>
    </location>
</feature>
<protein>
    <submittedName>
        <fullName evidence="3">Uncharacterized protein</fullName>
    </submittedName>
</protein>
<comment type="caution">
    <text evidence="3">The sequence shown here is derived from an EMBL/GenBank/DDBJ whole genome shotgun (WGS) entry which is preliminary data.</text>
</comment>
<feature type="compositionally biased region" description="Acidic residues" evidence="1">
    <location>
        <begin position="736"/>
        <end position="750"/>
    </location>
</feature>
<feature type="compositionally biased region" description="Basic and acidic residues" evidence="1">
    <location>
        <begin position="178"/>
        <end position="190"/>
    </location>
</feature>
<feature type="compositionally biased region" description="Polar residues" evidence="1">
    <location>
        <begin position="327"/>
        <end position="347"/>
    </location>
</feature>
<feature type="region of interest" description="Disordered" evidence="1">
    <location>
        <begin position="591"/>
        <end position="612"/>
    </location>
</feature>
<evidence type="ECO:0000313" key="4">
    <source>
        <dbReference type="Proteomes" id="UP001595075"/>
    </source>
</evidence>
<sequence length="795" mass="90506">MFSASTVTRRNEIVPDSYNTPHTIQPEHYGNPLICTLNSPSPRSPLEGGEQVYRWKYHGAKQDIVIEGHYCEGFGIVDATEYNNKQIEKQKIQQEETRTEFIEAYGYLKTSMSPDEFMAYLRGRLGWREEQVEAHEKVSQEYQKQAEAEKGGDDVDDKNLTDCVVEQGSESFDEMEEPPAHYRNETEPDTLKASATQSAPPVWDTRHSSSPLLEKMTHTLEVELGGRPIKPASTATGTPRKTDESKLTIKTMSDKGVYDHSTRQPQGYQPSFTWAKKFVAQIDTVQHFVYDYVAGSVSKSTVIEPSSQATTTTPIVEKNVYPDERTPSTQKPTFQLTEGSPGSQGQRDSIWDRWLAFDFTVSSQLTHFSEPKLHATEIVKSGPTPASVPIKSYESQTDEVEHRDEDGNKYSNDKEAIEVDSTKPSKVASAYPEPALSSIRTKTTDLNEDANFEPELRKRNFLDRIDDIEANSLESTKITSADQGTSTPGSRTDVHLEQQVGSKTGDRRRYWFGDNYWEDDPNGDQGDDWEGEDYMEWYNRVRERRSKFFLKIRQRLREAYTLQRPGGRTLKQARLENQYYRKIRAELEAKRDRIKATRSKPPPADERKPDYSHCRLDDMTEPPGPDNPICDPHYIPQYPSVPGIGSPFDTPTQPQISASNTLLPFNSPFAVFIFFLVVFLLLFRSNDLVHGIRAERAEVRVENSPTVLRADLNRNDDWSRDLGLDDDDEYTYLPDSDYEDEYGSDEDVESQSETSSAVLSNCPSWGIEEHFRRMRMVARGFENGGGGDEGYWLTA</sequence>
<evidence type="ECO:0000256" key="1">
    <source>
        <dbReference type="SAM" id="MobiDB-lite"/>
    </source>
</evidence>
<gene>
    <name evidence="3" type="ORF">VTL71DRAFT_12525</name>
</gene>
<reference evidence="3 4" key="1">
    <citation type="journal article" date="2024" name="Commun. Biol.">
        <title>Comparative genomic analysis of thermophilic fungi reveals convergent evolutionary adaptations and gene losses.</title>
        <authorList>
            <person name="Steindorff A.S."/>
            <person name="Aguilar-Pontes M.V."/>
            <person name="Robinson A.J."/>
            <person name="Andreopoulos B."/>
            <person name="LaButti K."/>
            <person name="Kuo A."/>
            <person name="Mondo S."/>
            <person name="Riley R."/>
            <person name="Otillar R."/>
            <person name="Haridas S."/>
            <person name="Lipzen A."/>
            <person name="Grimwood J."/>
            <person name="Schmutz J."/>
            <person name="Clum A."/>
            <person name="Reid I.D."/>
            <person name="Moisan M.C."/>
            <person name="Butler G."/>
            <person name="Nguyen T.T.M."/>
            <person name="Dewar K."/>
            <person name="Conant G."/>
            <person name="Drula E."/>
            <person name="Henrissat B."/>
            <person name="Hansel C."/>
            <person name="Singer S."/>
            <person name="Hutchinson M.I."/>
            <person name="de Vries R.P."/>
            <person name="Natvig D.O."/>
            <person name="Powell A.J."/>
            <person name="Tsang A."/>
            <person name="Grigoriev I.V."/>
        </authorList>
    </citation>
    <scope>NUCLEOTIDE SEQUENCE [LARGE SCALE GENOMIC DNA]</scope>
    <source>
        <strain evidence="3 4">CBS 494.80</strain>
    </source>
</reference>
<feature type="region of interest" description="Disordered" evidence="1">
    <location>
        <begin position="1"/>
        <end position="22"/>
    </location>
</feature>
<feature type="region of interest" description="Disordered" evidence="1">
    <location>
        <begin position="475"/>
        <end position="500"/>
    </location>
</feature>
<dbReference type="Proteomes" id="UP001595075">
    <property type="component" value="Unassembled WGS sequence"/>
</dbReference>
<keyword evidence="2" id="KW-1133">Transmembrane helix</keyword>